<keyword evidence="3" id="KW-1185">Reference proteome</keyword>
<dbReference type="AlphaFoldDB" id="A0A183AH67"/>
<evidence type="ECO:0000313" key="4">
    <source>
        <dbReference type="WBParaSite" id="ECPE_0000631501-mRNA-1"/>
    </source>
</evidence>
<feature type="compositionally biased region" description="Acidic residues" evidence="1">
    <location>
        <begin position="20"/>
        <end position="39"/>
    </location>
</feature>
<evidence type="ECO:0000313" key="3">
    <source>
        <dbReference type="Proteomes" id="UP000272942"/>
    </source>
</evidence>
<name>A0A183AH67_9TREM</name>
<accession>A0A183AH67</accession>
<dbReference type="EMBL" id="UZAN01043296">
    <property type="protein sequence ID" value="VDP77998.1"/>
    <property type="molecule type" value="Genomic_DNA"/>
</dbReference>
<gene>
    <name evidence="2" type="ORF">ECPE_LOCUS6302</name>
</gene>
<sequence>MFAFVPSKPRFELPVAPYCDSDDLSEESSDAEQNEDTGLVEDVSQTYDTLSPDTKRHGELYPWLNAKPIRDVPPVPPLAGQDFPESGGDLIEFPVIRDLVPTYACYTCKHCETVQKEEILIEDECTECARARPSVNPLYRTIEELQTRVALEAAHICFAEP</sequence>
<dbReference type="OrthoDB" id="6281177at2759"/>
<organism evidence="4">
    <name type="scientific">Echinostoma caproni</name>
    <dbReference type="NCBI Taxonomy" id="27848"/>
    <lineage>
        <taxon>Eukaryota</taxon>
        <taxon>Metazoa</taxon>
        <taxon>Spiralia</taxon>
        <taxon>Lophotrochozoa</taxon>
        <taxon>Platyhelminthes</taxon>
        <taxon>Trematoda</taxon>
        <taxon>Digenea</taxon>
        <taxon>Plagiorchiida</taxon>
        <taxon>Echinostomata</taxon>
        <taxon>Echinostomatoidea</taxon>
        <taxon>Echinostomatidae</taxon>
        <taxon>Echinostoma</taxon>
    </lineage>
</organism>
<dbReference type="Proteomes" id="UP000272942">
    <property type="component" value="Unassembled WGS sequence"/>
</dbReference>
<reference evidence="4" key="1">
    <citation type="submission" date="2016-06" db="UniProtKB">
        <authorList>
            <consortium name="WormBaseParasite"/>
        </authorList>
    </citation>
    <scope>IDENTIFICATION</scope>
</reference>
<feature type="region of interest" description="Disordered" evidence="1">
    <location>
        <begin position="1"/>
        <end position="42"/>
    </location>
</feature>
<dbReference type="WBParaSite" id="ECPE_0000631501-mRNA-1">
    <property type="protein sequence ID" value="ECPE_0000631501-mRNA-1"/>
    <property type="gene ID" value="ECPE_0000631501"/>
</dbReference>
<proteinExistence type="predicted"/>
<evidence type="ECO:0000313" key="2">
    <source>
        <dbReference type="EMBL" id="VDP77998.1"/>
    </source>
</evidence>
<evidence type="ECO:0000256" key="1">
    <source>
        <dbReference type="SAM" id="MobiDB-lite"/>
    </source>
</evidence>
<protein>
    <submittedName>
        <fullName evidence="4">Polyprotein</fullName>
    </submittedName>
</protein>
<reference evidence="2 3" key="2">
    <citation type="submission" date="2018-11" db="EMBL/GenBank/DDBJ databases">
        <authorList>
            <consortium name="Pathogen Informatics"/>
        </authorList>
    </citation>
    <scope>NUCLEOTIDE SEQUENCE [LARGE SCALE GENOMIC DNA]</scope>
    <source>
        <strain evidence="2 3">Egypt</strain>
    </source>
</reference>